<protein>
    <submittedName>
        <fullName evidence="1">NAD(P)/FAD-dependent oxidoreductase</fullName>
    </submittedName>
</protein>
<name>A0AC60WCA8_9ARCH</name>
<dbReference type="EMBL" id="JACEMX010000179">
    <property type="protein sequence ID" value="MBA4464351.1"/>
    <property type="molecule type" value="Genomic_DNA"/>
</dbReference>
<organism evidence="1 2">
    <name type="scientific">Candidatus Nitrosomaritimum aestuariumsis</name>
    <dbReference type="NCBI Taxonomy" id="3342354"/>
    <lineage>
        <taxon>Archaea</taxon>
        <taxon>Nitrososphaerota</taxon>
        <taxon>Nitrososphaeria</taxon>
        <taxon>Nitrosopumilales</taxon>
        <taxon>Nitrosopumilaceae</taxon>
        <taxon>Candidatus Nitrosomaritimum</taxon>
    </lineage>
</organism>
<evidence type="ECO:0000313" key="1">
    <source>
        <dbReference type="EMBL" id="MBA4464351.1"/>
    </source>
</evidence>
<reference evidence="1 2" key="1">
    <citation type="journal article" date="2020" name="Appl. Environ. Microbiol.">
        <title>Genomic Characteristics of a Novel Species of Ammonia-Oxidizing Archaea from the Jiulong River Estuary.</title>
        <authorList>
            <person name="Zou D."/>
            <person name="Wan R."/>
            <person name="Han L."/>
            <person name="Xu M.N."/>
            <person name="Liu Y."/>
            <person name="Liu H."/>
            <person name="Kao S.J."/>
            <person name="Li M."/>
        </authorList>
    </citation>
    <scope>NUCLEOTIDE SEQUENCE [LARGE SCALE GENOMIC DNA]</scope>
    <source>
        <strain evidence="1">S2bin1</strain>
    </source>
</reference>
<dbReference type="Proteomes" id="UP000591542">
    <property type="component" value="Unassembled WGS sequence"/>
</dbReference>
<gene>
    <name evidence="1" type="ORF">H2B01_09295</name>
</gene>
<comment type="caution">
    <text evidence="1">The sequence shown here is derived from an EMBL/GenBank/DDBJ whole genome shotgun (WGS) entry which is preliminary data.</text>
</comment>
<accession>A0AC60WCA8</accession>
<sequence length="336" mass="38838">MKIAVCGIGVAGSYLISRLKDSHEVVGFERMPEDRHDSICAWGTCKPKMVELCKMSGIDFNDYVIHDGKNMHIEMNNNEKFDIGLHGLCTYDKIQLIKDFVKGCKINYGKSPKLEDLEKEFDLIVDCTGFHRVYLPKLEEDFFLPTYEYKVQYEDKVPYDDFLVRPFEKMTGYFWYFPLGKNLAHIGAGDYKKNHIKATDEFLQKYGGKVIKTVGRPIRLATPNMCKPFYKGKVVGVGESIGTVYPLLGEGIIPSMECVNIFVKNLGDNEAYEKEVMEHYKIYGKVFNFVRNKMKNKFSMIKQISELLSIFRYMKKNEARFGMEIHMKDLMKVAKA</sequence>
<proteinExistence type="predicted"/>
<evidence type="ECO:0000313" key="2">
    <source>
        <dbReference type="Proteomes" id="UP000591542"/>
    </source>
</evidence>